<keyword evidence="7" id="KW-1185">Reference proteome</keyword>
<dbReference type="InterPro" id="IPR054170">
    <property type="entry name" value="RlmL_1st"/>
</dbReference>
<protein>
    <submittedName>
        <fullName evidence="6">Ribosomal RNA large subunit methyltransferase L</fullName>
        <ecNumber evidence="6">2.1.1.173</ecNumber>
    </submittedName>
</protein>
<dbReference type="PANTHER" id="PTHR47313">
    <property type="entry name" value="RIBOSOMAL RNA LARGE SUBUNIT METHYLTRANSFERASE K/L"/>
    <property type="match status" value="1"/>
</dbReference>
<dbReference type="InterPro" id="IPR000241">
    <property type="entry name" value="RlmKL-like_Mtase"/>
</dbReference>
<dbReference type="InterPro" id="IPR029063">
    <property type="entry name" value="SAM-dependent_MTases_sf"/>
</dbReference>
<accession>A0A2S9XEB7</accession>
<proteinExistence type="predicted"/>
<dbReference type="Pfam" id="PF22020">
    <property type="entry name" value="RlmL_1st"/>
    <property type="match status" value="1"/>
</dbReference>
<dbReference type="GO" id="GO:0052915">
    <property type="term" value="F:23S rRNA (guanine(2445)-N(2))-methyltransferase activity"/>
    <property type="evidence" value="ECO:0007669"/>
    <property type="project" value="UniProtKB-EC"/>
</dbReference>
<gene>
    <name evidence="6" type="primary">rlmL_2</name>
    <name evidence="6" type="ORF">ENSA5_57280</name>
</gene>
<evidence type="ECO:0000259" key="4">
    <source>
        <dbReference type="Pfam" id="PF01170"/>
    </source>
</evidence>
<dbReference type="AlphaFoldDB" id="A0A2S9XEB7"/>
<evidence type="ECO:0000313" key="7">
    <source>
        <dbReference type="Proteomes" id="UP000237968"/>
    </source>
</evidence>
<dbReference type="CDD" id="cd11715">
    <property type="entry name" value="THUMP_AdoMetMT"/>
    <property type="match status" value="1"/>
</dbReference>
<sequence>MSERLRLFVACAPGLEELLADELDGLGVEEAVVTPGGVSCFGERETVYRINLGSGLALRVLVRMAEFIVRDFAKLERVAKALPWEDWLSTEIGVRVRAHAKRSRLYHTKAIAERIERGIARRTKGAVKLRDDRAQGPGGGELGEGPREPTLVQVRIVRDRCTISVDTTGTLLHKRGWRAQTGKAPLREDIARALLLVSGWEPGMALFDPVCGAGTIPIEAATIAAGLAPGARRAFACMHAPTFERGRFEDLRARARGDARRGGATLFGADRNAGAVEAARANAGRAGVEGLVTFEQRSVGDAALPTLDGAGVALLANPPWGLRTGDPARLRNLYASLGKLARALPRPTRIGLVTNDPALAGATKLGLERRLLTDQGGVKIGLWVGVLEHPQVVSRG</sequence>
<dbReference type="PANTHER" id="PTHR47313:SF1">
    <property type="entry name" value="RIBOSOMAL RNA LARGE SUBUNIT METHYLTRANSFERASE K_L"/>
    <property type="match status" value="1"/>
</dbReference>
<evidence type="ECO:0000256" key="1">
    <source>
        <dbReference type="ARBA" id="ARBA00022603"/>
    </source>
</evidence>
<feature type="domain" description="RlmL ferredoxin-like" evidence="5">
    <location>
        <begin position="7"/>
        <end position="61"/>
    </location>
</feature>
<dbReference type="Pfam" id="PF01170">
    <property type="entry name" value="UPF0020"/>
    <property type="match status" value="1"/>
</dbReference>
<dbReference type="Proteomes" id="UP000237968">
    <property type="component" value="Unassembled WGS sequence"/>
</dbReference>
<dbReference type="Gene3D" id="3.30.2130.30">
    <property type="match status" value="1"/>
</dbReference>
<name>A0A2S9XEB7_9BACT</name>
<feature type="region of interest" description="Disordered" evidence="3">
    <location>
        <begin position="126"/>
        <end position="147"/>
    </location>
</feature>
<dbReference type="EMBL" id="PVNK01000251">
    <property type="protein sequence ID" value="PRP91205.1"/>
    <property type="molecule type" value="Genomic_DNA"/>
</dbReference>
<dbReference type="GO" id="GO:0070043">
    <property type="term" value="F:rRNA (guanine-N7-)-methyltransferase activity"/>
    <property type="evidence" value="ECO:0007669"/>
    <property type="project" value="TreeGrafter"/>
</dbReference>
<evidence type="ECO:0000259" key="5">
    <source>
        <dbReference type="Pfam" id="PF22020"/>
    </source>
</evidence>
<reference evidence="6 7" key="1">
    <citation type="submission" date="2018-03" db="EMBL/GenBank/DDBJ databases">
        <title>Draft Genome Sequences of the Obligatory Marine Myxobacteria Enhygromyxa salina SWB005.</title>
        <authorList>
            <person name="Poehlein A."/>
            <person name="Moghaddam J.A."/>
            <person name="Harms H."/>
            <person name="Alanjari M."/>
            <person name="Koenig G.M."/>
            <person name="Daniel R."/>
            <person name="Schaeberle T.F."/>
        </authorList>
    </citation>
    <scope>NUCLEOTIDE SEQUENCE [LARGE SCALE GENOMIC DNA]</scope>
    <source>
        <strain evidence="6 7">SWB005</strain>
    </source>
</reference>
<keyword evidence="1 6" id="KW-0489">Methyltransferase</keyword>
<dbReference type="RefSeq" id="WP_106394940.1">
    <property type="nucleotide sequence ID" value="NZ_PVNK01000251.1"/>
</dbReference>
<evidence type="ECO:0000256" key="2">
    <source>
        <dbReference type="ARBA" id="ARBA00022679"/>
    </source>
</evidence>
<dbReference type="OrthoDB" id="9809404at2"/>
<comment type="caution">
    <text evidence="6">The sequence shown here is derived from an EMBL/GenBank/DDBJ whole genome shotgun (WGS) entry which is preliminary data.</text>
</comment>
<dbReference type="EC" id="2.1.1.173" evidence="6"/>
<evidence type="ECO:0000313" key="6">
    <source>
        <dbReference type="EMBL" id="PRP91205.1"/>
    </source>
</evidence>
<keyword evidence="2 6" id="KW-0808">Transferase</keyword>
<evidence type="ECO:0000256" key="3">
    <source>
        <dbReference type="SAM" id="MobiDB-lite"/>
    </source>
</evidence>
<organism evidence="6 7">
    <name type="scientific">Enhygromyxa salina</name>
    <dbReference type="NCBI Taxonomy" id="215803"/>
    <lineage>
        <taxon>Bacteria</taxon>
        <taxon>Pseudomonadati</taxon>
        <taxon>Myxococcota</taxon>
        <taxon>Polyangia</taxon>
        <taxon>Nannocystales</taxon>
        <taxon>Nannocystaceae</taxon>
        <taxon>Enhygromyxa</taxon>
    </lineage>
</organism>
<dbReference type="Gene3D" id="3.40.50.150">
    <property type="entry name" value="Vaccinia Virus protein VP39"/>
    <property type="match status" value="1"/>
</dbReference>
<dbReference type="SUPFAM" id="SSF53335">
    <property type="entry name" value="S-adenosyl-L-methionine-dependent methyltransferases"/>
    <property type="match status" value="1"/>
</dbReference>
<feature type="domain" description="Ribosomal RNA large subunit methyltransferase K/L-like methyltransferase" evidence="4">
    <location>
        <begin position="175"/>
        <end position="349"/>
    </location>
</feature>